<feature type="transmembrane region" description="Helical" evidence="7">
    <location>
        <begin position="300"/>
        <end position="322"/>
    </location>
</feature>
<dbReference type="PANTHER" id="PTHR10283">
    <property type="entry name" value="SOLUTE CARRIER FAMILY 13 MEMBER"/>
    <property type="match status" value="1"/>
</dbReference>
<evidence type="ECO:0000256" key="2">
    <source>
        <dbReference type="ARBA" id="ARBA00006772"/>
    </source>
</evidence>
<dbReference type="InterPro" id="IPR031312">
    <property type="entry name" value="Na/sul_symport_CS"/>
</dbReference>
<comment type="subcellular location">
    <subcellularLocation>
        <location evidence="1">Membrane</location>
        <topology evidence="1">Multi-pass membrane protein</topology>
    </subcellularLocation>
</comment>
<evidence type="ECO:0000256" key="3">
    <source>
        <dbReference type="ARBA" id="ARBA00022448"/>
    </source>
</evidence>
<feature type="transmembrane region" description="Helical" evidence="7">
    <location>
        <begin position="436"/>
        <end position="461"/>
    </location>
</feature>
<name>A0A921YNN1_MANSE</name>
<feature type="transmembrane region" description="Helical" evidence="7">
    <location>
        <begin position="133"/>
        <end position="153"/>
    </location>
</feature>
<keyword evidence="4 7" id="KW-0812">Transmembrane</keyword>
<feature type="transmembrane region" description="Helical" evidence="7">
    <location>
        <begin position="351"/>
        <end position="373"/>
    </location>
</feature>
<feature type="transmembrane region" description="Helical" evidence="7">
    <location>
        <begin position="201"/>
        <end position="222"/>
    </location>
</feature>
<reference evidence="8" key="1">
    <citation type="journal article" date="2016" name="Insect Biochem. Mol. Biol.">
        <title>Multifaceted biological insights from a draft genome sequence of the tobacco hornworm moth, Manduca sexta.</title>
        <authorList>
            <person name="Kanost M.R."/>
            <person name="Arrese E.L."/>
            <person name="Cao X."/>
            <person name="Chen Y.R."/>
            <person name="Chellapilla S."/>
            <person name="Goldsmith M.R."/>
            <person name="Grosse-Wilde E."/>
            <person name="Heckel D.G."/>
            <person name="Herndon N."/>
            <person name="Jiang H."/>
            <person name="Papanicolaou A."/>
            <person name="Qu J."/>
            <person name="Soulages J.L."/>
            <person name="Vogel H."/>
            <person name="Walters J."/>
            <person name="Waterhouse R.M."/>
            <person name="Ahn S.J."/>
            <person name="Almeida F.C."/>
            <person name="An C."/>
            <person name="Aqrawi P."/>
            <person name="Bretschneider A."/>
            <person name="Bryant W.B."/>
            <person name="Bucks S."/>
            <person name="Chao H."/>
            <person name="Chevignon G."/>
            <person name="Christen J.M."/>
            <person name="Clarke D.F."/>
            <person name="Dittmer N.T."/>
            <person name="Ferguson L.C.F."/>
            <person name="Garavelou S."/>
            <person name="Gordon K.H.J."/>
            <person name="Gunaratna R.T."/>
            <person name="Han Y."/>
            <person name="Hauser F."/>
            <person name="He Y."/>
            <person name="Heidel-Fischer H."/>
            <person name="Hirsh A."/>
            <person name="Hu Y."/>
            <person name="Jiang H."/>
            <person name="Kalra D."/>
            <person name="Klinner C."/>
            <person name="Konig C."/>
            <person name="Kovar C."/>
            <person name="Kroll A.R."/>
            <person name="Kuwar S.S."/>
            <person name="Lee S.L."/>
            <person name="Lehman R."/>
            <person name="Li K."/>
            <person name="Li Z."/>
            <person name="Liang H."/>
            <person name="Lovelace S."/>
            <person name="Lu Z."/>
            <person name="Mansfield J.H."/>
            <person name="McCulloch K.J."/>
            <person name="Mathew T."/>
            <person name="Morton B."/>
            <person name="Muzny D.M."/>
            <person name="Neunemann D."/>
            <person name="Ongeri F."/>
            <person name="Pauchet Y."/>
            <person name="Pu L.L."/>
            <person name="Pyrousis I."/>
            <person name="Rao X.J."/>
            <person name="Redding A."/>
            <person name="Roesel C."/>
            <person name="Sanchez-Gracia A."/>
            <person name="Schaack S."/>
            <person name="Shukla A."/>
            <person name="Tetreau G."/>
            <person name="Wang Y."/>
            <person name="Xiong G.H."/>
            <person name="Traut W."/>
            <person name="Walsh T.K."/>
            <person name="Worley K.C."/>
            <person name="Wu D."/>
            <person name="Wu W."/>
            <person name="Wu Y.Q."/>
            <person name="Zhang X."/>
            <person name="Zou Z."/>
            <person name="Zucker H."/>
            <person name="Briscoe A.D."/>
            <person name="Burmester T."/>
            <person name="Clem R.J."/>
            <person name="Feyereisen R."/>
            <person name="Grimmelikhuijzen C.J.P."/>
            <person name="Hamodrakas S.J."/>
            <person name="Hansson B.S."/>
            <person name="Huguet E."/>
            <person name="Jermiin L.S."/>
            <person name="Lan Q."/>
            <person name="Lehman H.K."/>
            <person name="Lorenzen M."/>
            <person name="Merzendorfer H."/>
            <person name="Michalopoulos I."/>
            <person name="Morton D.B."/>
            <person name="Muthukrishnan S."/>
            <person name="Oakeshott J.G."/>
            <person name="Palmer W."/>
            <person name="Park Y."/>
            <person name="Passarelli A.L."/>
            <person name="Rozas J."/>
            <person name="Schwartz L.M."/>
            <person name="Smith W."/>
            <person name="Southgate A."/>
            <person name="Vilcinskas A."/>
            <person name="Vogt R."/>
            <person name="Wang P."/>
            <person name="Werren J."/>
            <person name="Yu X.Q."/>
            <person name="Zhou J.J."/>
            <person name="Brown S.J."/>
            <person name="Scherer S.E."/>
            <person name="Richards S."/>
            <person name="Blissard G.W."/>
        </authorList>
    </citation>
    <scope>NUCLEOTIDE SEQUENCE</scope>
</reference>
<evidence type="ECO:0000256" key="1">
    <source>
        <dbReference type="ARBA" id="ARBA00004141"/>
    </source>
</evidence>
<reference evidence="8" key="2">
    <citation type="submission" date="2020-12" db="EMBL/GenBank/DDBJ databases">
        <authorList>
            <person name="Kanost M."/>
        </authorList>
    </citation>
    <scope>NUCLEOTIDE SEQUENCE</scope>
</reference>
<protein>
    <recommendedName>
        <fullName evidence="10">Protein I'm not dead yet</fullName>
    </recommendedName>
</protein>
<proteinExistence type="inferred from homology"/>
<accession>A0A921YNN1</accession>
<dbReference type="GO" id="GO:0015137">
    <property type="term" value="F:citrate transmembrane transporter activity"/>
    <property type="evidence" value="ECO:0007669"/>
    <property type="project" value="TreeGrafter"/>
</dbReference>
<feature type="transmembrane region" description="Helical" evidence="7">
    <location>
        <begin position="93"/>
        <end position="112"/>
    </location>
</feature>
<dbReference type="GO" id="GO:0015141">
    <property type="term" value="F:succinate transmembrane transporter activity"/>
    <property type="evidence" value="ECO:0007669"/>
    <property type="project" value="TreeGrafter"/>
</dbReference>
<organism evidence="8 9">
    <name type="scientific">Manduca sexta</name>
    <name type="common">Tobacco hawkmoth</name>
    <name type="synonym">Tobacco hornworm</name>
    <dbReference type="NCBI Taxonomy" id="7130"/>
    <lineage>
        <taxon>Eukaryota</taxon>
        <taxon>Metazoa</taxon>
        <taxon>Ecdysozoa</taxon>
        <taxon>Arthropoda</taxon>
        <taxon>Hexapoda</taxon>
        <taxon>Insecta</taxon>
        <taxon>Pterygota</taxon>
        <taxon>Neoptera</taxon>
        <taxon>Endopterygota</taxon>
        <taxon>Lepidoptera</taxon>
        <taxon>Glossata</taxon>
        <taxon>Ditrysia</taxon>
        <taxon>Bombycoidea</taxon>
        <taxon>Sphingidae</taxon>
        <taxon>Sphinginae</taxon>
        <taxon>Sphingini</taxon>
        <taxon>Manduca</taxon>
    </lineage>
</organism>
<evidence type="ECO:0000313" key="9">
    <source>
        <dbReference type="Proteomes" id="UP000791440"/>
    </source>
</evidence>
<feature type="transmembrane region" description="Helical" evidence="7">
    <location>
        <begin position="519"/>
        <end position="541"/>
    </location>
</feature>
<keyword evidence="3" id="KW-0813">Transport</keyword>
<keyword evidence="9" id="KW-1185">Reference proteome</keyword>
<evidence type="ECO:0000256" key="5">
    <source>
        <dbReference type="ARBA" id="ARBA00022989"/>
    </source>
</evidence>
<sequence>MAKKEEPFLTTSEKFKMFLSAHWRGLLCLVAPLLFLGIVTPFPGKHYQWCAYTLLVMAVFWVAECIPLAVTAFLPVVVFPLTGVASTSTACKAYINDSVLMFLGSIMLAYAVEQSGLHKRLAYAAIRMIGYSHFKLLFAMCAVTTFVSMWITNTAATTMMVPIIFALLKVFEDQGILVIYEKGPDGEKFASDMTTCYFCAATYSATIGGIGTLVGTATNLVFKGLFMSAYPEAPEYLSFPKFSAFAVPYIIVLEAFTFFYLAMVYFGFMRPGSEAAKSAFITDKAKAAAKKAIDDDWKRLGSMTFWEMMVIILFGGAMVAFFCRSPQMFDGWGDVIAEHFDLDHKFIRDSALAMLVCFVMFLLPSSLVIFKNCNAKYYEDLPKKSVQSVLDWKVLNASMPYSYMFLLGGGFALSSAAKTSGLNAKLGEYLQVLASLPNMVVMLLVIVFVIFVTNFASNVAVCNVFSPISMQLAKEINQNPLWYCMASGITASYCFMLPVGTPGNLIVQSAANIPTGKMMVAGAGPTVTTIIVTWFAMMWWAPIVWPDLHLMPEWTQHEGKSA</sequence>
<gene>
    <name evidence="8" type="ORF">O3G_MSEX002282</name>
</gene>
<dbReference type="InterPro" id="IPR001898">
    <property type="entry name" value="SLC13A/DASS"/>
</dbReference>
<feature type="transmembrane region" description="Helical" evidence="7">
    <location>
        <begin position="394"/>
        <end position="416"/>
    </location>
</feature>
<dbReference type="PROSITE" id="PS01271">
    <property type="entry name" value="NA_SULFATE"/>
    <property type="match status" value="1"/>
</dbReference>
<dbReference type="EMBL" id="JH668292">
    <property type="protein sequence ID" value="KAG6442405.1"/>
    <property type="molecule type" value="Genomic_DNA"/>
</dbReference>
<keyword evidence="5 7" id="KW-1133">Transmembrane helix</keyword>
<comment type="similarity">
    <text evidence="2">Belongs to the SLC13A/DASS transporter (TC 2.A.47) family. NADC subfamily.</text>
</comment>
<dbReference type="Proteomes" id="UP000791440">
    <property type="component" value="Unassembled WGS sequence"/>
</dbReference>
<dbReference type="PANTHER" id="PTHR10283:SF82">
    <property type="entry name" value="SOLUTE CARRIER FAMILY 13 MEMBER 2"/>
    <property type="match status" value="1"/>
</dbReference>
<feature type="transmembrane region" description="Helical" evidence="7">
    <location>
        <begin position="242"/>
        <end position="268"/>
    </location>
</feature>
<dbReference type="AlphaFoldDB" id="A0A921YNN1"/>
<keyword evidence="6 7" id="KW-0472">Membrane</keyword>
<evidence type="ECO:0000313" key="8">
    <source>
        <dbReference type="EMBL" id="KAG6442405.1"/>
    </source>
</evidence>
<feature type="transmembrane region" description="Helical" evidence="7">
    <location>
        <begin position="481"/>
        <end position="499"/>
    </location>
</feature>
<evidence type="ECO:0000256" key="7">
    <source>
        <dbReference type="SAM" id="Phobius"/>
    </source>
</evidence>
<dbReference type="OrthoDB" id="6493944at2759"/>
<feature type="transmembrane region" description="Helical" evidence="7">
    <location>
        <begin position="23"/>
        <end position="42"/>
    </location>
</feature>
<dbReference type="Pfam" id="PF00939">
    <property type="entry name" value="Na_sulph_symp"/>
    <property type="match status" value="1"/>
</dbReference>
<evidence type="ECO:0008006" key="10">
    <source>
        <dbReference type="Google" id="ProtNLM"/>
    </source>
</evidence>
<dbReference type="GO" id="GO:0005886">
    <property type="term" value="C:plasma membrane"/>
    <property type="evidence" value="ECO:0007669"/>
    <property type="project" value="TreeGrafter"/>
</dbReference>
<feature type="transmembrane region" description="Helical" evidence="7">
    <location>
        <begin position="54"/>
        <end position="81"/>
    </location>
</feature>
<evidence type="ECO:0000256" key="6">
    <source>
        <dbReference type="ARBA" id="ARBA00023136"/>
    </source>
</evidence>
<evidence type="ECO:0000256" key="4">
    <source>
        <dbReference type="ARBA" id="ARBA00022692"/>
    </source>
</evidence>
<comment type="caution">
    <text evidence="8">The sequence shown here is derived from an EMBL/GenBank/DDBJ whole genome shotgun (WGS) entry which is preliminary data.</text>
</comment>